<protein>
    <recommendedName>
        <fullName evidence="1">HORMA domain-containing protein</fullName>
    </recommendedName>
</protein>
<evidence type="ECO:0000313" key="2">
    <source>
        <dbReference type="EMBL" id="RZF38215.1"/>
    </source>
</evidence>
<feature type="domain" description="HORMA" evidence="1">
    <location>
        <begin position="20"/>
        <end position="212"/>
    </location>
</feature>
<proteinExistence type="predicted"/>
<evidence type="ECO:0000313" key="3">
    <source>
        <dbReference type="Proteomes" id="UP000291343"/>
    </source>
</evidence>
<sequence>MLESDQRTCDNMFPHESLKLESHNILLEVIEVVVHNILFMRKLYPEGVFKLMKKFEVPVHISQHPEINAYICQCLKTMKCLLEAKKLGQVSVVILNRDSVPIEKFVILLQSRSDLCNPKSDAAINKAYSVLRSLIMRMSTTVASLKRLPENCTFIIEVRTTESAMIEVQQTEMQQDFPWVEAETKEVSLSNPNIVPIKNINETGIIHMEVFVEQNV</sequence>
<gene>
    <name evidence="2" type="ORF">LSTR_LSTR005576</name>
</gene>
<keyword evidence="3" id="KW-1185">Reference proteome</keyword>
<dbReference type="AlphaFoldDB" id="A0A482WXH1"/>
<organism evidence="2 3">
    <name type="scientific">Laodelphax striatellus</name>
    <name type="common">Small brown planthopper</name>
    <name type="synonym">Delphax striatella</name>
    <dbReference type="NCBI Taxonomy" id="195883"/>
    <lineage>
        <taxon>Eukaryota</taxon>
        <taxon>Metazoa</taxon>
        <taxon>Ecdysozoa</taxon>
        <taxon>Arthropoda</taxon>
        <taxon>Hexapoda</taxon>
        <taxon>Insecta</taxon>
        <taxon>Pterygota</taxon>
        <taxon>Neoptera</taxon>
        <taxon>Paraneoptera</taxon>
        <taxon>Hemiptera</taxon>
        <taxon>Auchenorrhyncha</taxon>
        <taxon>Fulgoroidea</taxon>
        <taxon>Delphacidae</taxon>
        <taxon>Criomorphinae</taxon>
        <taxon>Laodelphax</taxon>
    </lineage>
</organism>
<dbReference type="SUPFAM" id="SSF56019">
    <property type="entry name" value="The spindle assembly checkpoint protein mad2"/>
    <property type="match status" value="1"/>
</dbReference>
<dbReference type="InterPro" id="IPR045091">
    <property type="entry name" value="Mad2-like"/>
</dbReference>
<dbReference type="InterPro" id="IPR003511">
    <property type="entry name" value="HORMA_dom"/>
</dbReference>
<dbReference type="STRING" id="195883.A0A482WXH1"/>
<dbReference type="PROSITE" id="PS50815">
    <property type="entry name" value="HORMA"/>
    <property type="match status" value="1"/>
</dbReference>
<dbReference type="Proteomes" id="UP000291343">
    <property type="component" value="Unassembled WGS sequence"/>
</dbReference>
<reference evidence="2 3" key="1">
    <citation type="journal article" date="2017" name="Gigascience">
        <title>Genome sequence of the small brown planthopper, Laodelphax striatellus.</title>
        <authorList>
            <person name="Zhu J."/>
            <person name="Jiang F."/>
            <person name="Wang X."/>
            <person name="Yang P."/>
            <person name="Bao Y."/>
            <person name="Zhao W."/>
            <person name="Wang W."/>
            <person name="Lu H."/>
            <person name="Wang Q."/>
            <person name="Cui N."/>
            <person name="Li J."/>
            <person name="Chen X."/>
            <person name="Luo L."/>
            <person name="Yu J."/>
            <person name="Kang L."/>
            <person name="Cui F."/>
        </authorList>
    </citation>
    <scope>NUCLEOTIDE SEQUENCE [LARGE SCALE GENOMIC DNA]</scope>
    <source>
        <strain evidence="2">Lst14</strain>
    </source>
</reference>
<dbReference type="EMBL" id="QKKF02022802">
    <property type="protein sequence ID" value="RZF38215.1"/>
    <property type="molecule type" value="Genomic_DNA"/>
</dbReference>
<evidence type="ECO:0000259" key="1">
    <source>
        <dbReference type="PROSITE" id="PS50815"/>
    </source>
</evidence>
<dbReference type="FunCoup" id="A0A482WXH1">
    <property type="interactions" value="97"/>
</dbReference>
<dbReference type="Gene3D" id="3.30.900.10">
    <property type="entry name" value="HORMA domain"/>
    <property type="match status" value="1"/>
</dbReference>
<dbReference type="PANTHER" id="PTHR11842:SF10">
    <property type="entry name" value="MITOTIC SPINDLE ASSEMBLY CHECKPOINT PROTEIN MAD2B"/>
    <property type="match status" value="1"/>
</dbReference>
<dbReference type="GO" id="GO:0016035">
    <property type="term" value="C:zeta DNA polymerase complex"/>
    <property type="evidence" value="ECO:0007669"/>
    <property type="project" value="TreeGrafter"/>
</dbReference>
<dbReference type="InterPro" id="IPR036570">
    <property type="entry name" value="HORMA_dom_sf"/>
</dbReference>
<comment type="caution">
    <text evidence="2">The sequence shown here is derived from an EMBL/GenBank/DDBJ whole genome shotgun (WGS) entry which is preliminary data.</text>
</comment>
<dbReference type="OrthoDB" id="21254at2759"/>
<dbReference type="InParanoid" id="A0A482WXH1"/>
<dbReference type="Pfam" id="PF02301">
    <property type="entry name" value="HORMA"/>
    <property type="match status" value="1"/>
</dbReference>
<dbReference type="PANTHER" id="PTHR11842">
    <property type="entry name" value="MITOTIC SPINDLE ASSEMBLY CHECKPOINT PROTEIN MAD2"/>
    <property type="match status" value="1"/>
</dbReference>
<accession>A0A482WXH1</accession>
<name>A0A482WXH1_LAOST</name>
<dbReference type="SMR" id="A0A482WXH1"/>